<dbReference type="Pfam" id="PF03279">
    <property type="entry name" value="Lip_A_acyltrans"/>
    <property type="match status" value="1"/>
</dbReference>
<dbReference type="Proteomes" id="UP000528322">
    <property type="component" value="Unassembled WGS sequence"/>
</dbReference>
<dbReference type="CDD" id="cd07984">
    <property type="entry name" value="LPLAT_LABLAT-like"/>
    <property type="match status" value="1"/>
</dbReference>
<organism evidence="7 8">
    <name type="scientific">Desulfurispira natronophila</name>
    <dbReference type="NCBI Taxonomy" id="682562"/>
    <lineage>
        <taxon>Bacteria</taxon>
        <taxon>Pseudomonadati</taxon>
        <taxon>Chrysiogenota</taxon>
        <taxon>Chrysiogenia</taxon>
        <taxon>Chrysiogenales</taxon>
        <taxon>Chrysiogenaceae</taxon>
        <taxon>Desulfurispira</taxon>
    </lineage>
</organism>
<reference evidence="7 8" key="1">
    <citation type="submission" date="2020-08" db="EMBL/GenBank/DDBJ databases">
        <title>Genomic Encyclopedia of Type Strains, Phase IV (KMG-IV): sequencing the most valuable type-strain genomes for metagenomic binning, comparative biology and taxonomic classification.</title>
        <authorList>
            <person name="Goeker M."/>
        </authorList>
    </citation>
    <scope>NUCLEOTIDE SEQUENCE [LARGE SCALE GENOMIC DNA]</scope>
    <source>
        <strain evidence="7 8">DSM 22071</strain>
    </source>
</reference>
<evidence type="ECO:0000256" key="6">
    <source>
        <dbReference type="ARBA" id="ARBA00023315"/>
    </source>
</evidence>
<protein>
    <submittedName>
        <fullName evidence="7">KDO2-lipid IV(A) lauroyltransferase</fullName>
        <ecNumber evidence="7">2.3.1.241</ecNumber>
    </submittedName>
</protein>
<dbReference type="RefSeq" id="WP_183729492.1">
    <property type="nucleotide sequence ID" value="NZ_JACHID010000002.1"/>
</dbReference>
<dbReference type="PANTHER" id="PTHR30606">
    <property type="entry name" value="LIPID A BIOSYNTHESIS LAUROYL ACYLTRANSFERASE"/>
    <property type="match status" value="1"/>
</dbReference>
<evidence type="ECO:0000256" key="1">
    <source>
        <dbReference type="ARBA" id="ARBA00004533"/>
    </source>
</evidence>
<evidence type="ECO:0000256" key="4">
    <source>
        <dbReference type="ARBA" id="ARBA00022679"/>
    </source>
</evidence>
<dbReference type="GO" id="GO:0009247">
    <property type="term" value="P:glycolipid biosynthetic process"/>
    <property type="evidence" value="ECO:0007669"/>
    <property type="project" value="UniProtKB-ARBA"/>
</dbReference>
<dbReference type="InterPro" id="IPR004960">
    <property type="entry name" value="LipA_acyltrans"/>
</dbReference>
<dbReference type="EC" id="2.3.1.241" evidence="7"/>
<dbReference type="GO" id="GO:0005886">
    <property type="term" value="C:plasma membrane"/>
    <property type="evidence" value="ECO:0007669"/>
    <property type="project" value="UniProtKB-SubCell"/>
</dbReference>
<sequence>MKDFFYQILLKAFTVLVTRLSPSRRDAVLHKLSKLAYRLNIRHRKIIHTNLDFAFGNELNASQKDEITRNVYRNFIFYLAHFVRRSTISQEAIMQEVSFHDENIVYRAKQTGRPLIFITAHYGNWELCGPLIGARYLPITAVGKKLKSAAISKQLFENRRLGDVDVLESRGAIKGLMKALKAGRALGLVVDQNTRKKESVVVEFFGRRARHIDSAARLARRTGALIIPVFIDSDDGTRFHMRFYEPIDTAKSEDAEKDIFDSVQAQASITEAVIRRKPDEYFWFHKRFKAEYPQLYK</sequence>
<dbReference type="AlphaFoldDB" id="A0A7W8DG79"/>
<keyword evidence="2" id="KW-1003">Cell membrane</keyword>
<comment type="subcellular location">
    <subcellularLocation>
        <location evidence="1">Cell inner membrane</location>
    </subcellularLocation>
</comment>
<keyword evidence="5" id="KW-0472">Membrane</keyword>
<comment type="caution">
    <text evidence="7">The sequence shown here is derived from an EMBL/GenBank/DDBJ whole genome shotgun (WGS) entry which is preliminary data.</text>
</comment>
<dbReference type="PANTHER" id="PTHR30606:SF9">
    <property type="entry name" value="LIPID A BIOSYNTHESIS LAUROYLTRANSFERASE"/>
    <property type="match status" value="1"/>
</dbReference>
<dbReference type="NCBIfam" id="NF006270">
    <property type="entry name" value="PRK08419.1"/>
    <property type="match status" value="1"/>
</dbReference>
<gene>
    <name evidence="7" type="ORF">HNR37_000517</name>
</gene>
<accession>A0A7W8DG79</accession>
<keyword evidence="4 7" id="KW-0808">Transferase</keyword>
<keyword evidence="8" id="KW-1185">Reference proteome</keyword>
<name>A0A7W8DG79_9BACT</name>
<dbReference type="PIRSF" id="PIRSF026649">
    <property type="entry name" value="MsbB"/>
    <property type="match status" value="1"/>
</dbReference>
<evidence type="ECO:0000256" key="3">
    <source>
        <dbReference type="ARBA" id="ARBA00022519"/>
    </source>
</evidence>
<evidence type="ECO:0000256" key="5">
    <source>
        <dbReference type="ARBA" id="ARBA00023136"/>
    </source>
</evidence>
<keyword evidence="3" id="KW-0997">Cell inner membrane</keyword>
<evidence type="ECO:0000313" key="7">
    <source>
        <dbReference type="EMBL" id="MBB5021211.1"/>
    </source>
</evidence>
<keyword evidence="6 7" id="KW-0012">Acyltransferase</keyword>
<evidence type="ECO:0000256" key="2">
    <source>
        <dbReference type="ARBA" id="ARBA00022475"/>
    </source>
</evidence>
<dbReference type="EMBL" id="JACHID010000002">
    <property type="protein sequence ID" value="MBB5021211.1"/>
    <property type="molecule type" value="Genomic_DNA"/>
</dbReference>
<evidence type="ECO:0000313" key="8">
    <source>
        <dbReference type="Proteomes" id="UP000528322"/>
    </source>
</evidence>
<dbReference type="GO" id="GO:0008913">
    <property type="term" value="F:Kdo2-lipid IVA acyltransferase activity"/>
    <property type="evidence" value="ECO:0007669"/>
    <property type="project" value="UniProtKB-EC"/>
</dbReference>
<proteinExistence type="predicted"/>